<reference evidence="1" key="1">
    <citation type="submission" date="2023-06" db="EMBL/GenBank/DDBJ databases">
        <title>Conoideocrella luteorostrata (Hypocreales: Clavicipitaceae), a potential biocontrol fungus for elongate hemlock scale in United States Christmas tree production areas.</title>
        <authorList>
            <person name="Barrett H."/>
            <person name="Lovett B."/>
            <person name="Macias A.M."/>
            <person name="Stajich J.E."/>
            <person name="Kasson M.T."/>
        </authorList>
    </citation>
    <scope>NUCLEOTIDE SEQUENCE</scope>
    <source>
        <strain evidence="1">ARSEF 14590</strain>
    </source>
</reference>
<proteinExistence type="predicted"/>
<keyword evidence="2" id="KW-1185">Reference proteome</keyword>
<organism evidence="1 2">
    <name type="scientific">Conoideocrella luteorostrata</name>
    <dbReference type="NCBI Taxonomy" id="1105319"/>
    <lineage>
        <taxon>Eukaryota</taxon>
        <taxon>Fungi</taxon>
        <taxon>Dikarya</taxon>
        <taxon>Ascomycota</taxon>
        <taxon>Pezizomycotina</taxon>
        <taxon>Sordariomycetes</taxon>
        <taxon>Hypocreomycetidae</taxon>
        <taxon>Hypocreales</taxon>
        <taxon>Clavicipitaceae</taxon>
        <taxon>Conoideocrella</taxon>
    </lineage>
</organism>
<comment type="caution">
    <text evidence="1">The sequence shown here is derived from an EMBL/GenBank/DDBJ whole genome shotgun (WGS) entry which is preliminary data.</text>
</comment>
<name>A0AAJ0CLR6_9HYPO</name>
<dbReference type="AlphaFoldDB" id="A0AAJ0CLR6"/>
<dbReference type="PANTHER" id="PTHR28037:SF1">
    <property type="entry name" value="ALCOHOL O-ACETYLTRANSFERASE 1-RELATED"/>
    <property type="match status" value="1"/>
</dbReference>
<dbReference type="Gene3D" id="3.30.559.10">
    <property type="entry name" value="Chloramphenicol acetyltransferase-like domain"/>
    <property type="match status" value="1"/>
</dbReference>
<dbReference type="EMBL" id="JASWJB010000134">
    <property type="protein sequence ID" value="KAK2595388.1"/>
    <property type="molecule type" value="Genomic_DNA"/>
</dbReference>
<gene>
    <name evidence="1" type="primary">ATF1_4</name>
    <name evidence="1" type="ORF">QQS21_006924</name>
</gene>
<dbReference type="InterPro" id="IPR052058">
    <property type="entry name" value="Alcohol_O-acetyltransferase"/>
</dbReference>
<dbReference type="SUPFAM" id="SSF52777">
    <property type="entry name" value="CoA-dependent acyltransferases"/>
    <property type="match status" value="1"/>
</dbReference>
<accession>A0AAJ0CLR6</accession>
<dbReference type="Proteomes" id="UP001251528">
    <property type="component" value="Unassembled WGS sequence"/>
</dbReference>
<dbReference type="PANTHER" id="PTHR28037">
    <property type="entry name" value="ALCOHOL O-ACETYLTRANSFERASE 1-RELATED"/>
    <property type="match status" value="1"/>
</dbReference>
<sequence>MANILNHSTETTVLRKLGINETYQLAMYLLDQYRGTTLSCRYEIQPRLAPAESRTQLEETVKVAVVDIIMRHPMLQVGIMDANSKTPSWIQLQSLNLTQHIKWVYLTEHDDFKQTVWETFRAQLDDYFPDPSIRQPGWKITIIRQGNAPVMEVLLTWNHPQFDAIGAKVFHEDFLEMLNANNGVFERTGLDGDVLRLPQAAPLLPTPIESLKSLPVDLRVLAKAFWEETRPQCLNW</sequence>
<feature type="non-terminal residue" evidence="1">
    <location>
        <position position="236"/>
    </location>
</feature>
<evidence type="ECO:0000313" key="2">
    <source>
        <dbReference type="Proteomes" id="UP001251528"/>
    </source>
</evidence>
<dbReference type="GO" id="GO:0008080">
    <property type="term" value="F:N-acetyltransferase activity"/>
    <property type="evidence" value="ECO:0007669"/>
    <property type="project" value="TreeGrafter"/>
</dbReference>
<dbReference type="InterPro" id="IPR023213">
    <property type="entry name" value="CAT-like_dom_sf"/>
</dbReference>
<evidence type="ECO:0000313" key="1">
    <source>
        <dbReference type="EMBL" id="KAK2595388.1"/>
    </source>
</evidence>
<protein>
    <submittedName>
        <fullName evidence="1">Alcohol acetyltransferase</fullName>
    </submittedName>
</protein>